<reference evidence="2 3" key="1">
    <citation type="submission" date="2020-08" db="EMBL/GenBank/DDBJ databases">
        <title>Genomic Encyclopedia of Type Strains, Phase IV (KMG-IV): sequencing the most valuable type-strain genomes for metagenomic binning, comparative biology and taxonomic classification.</title>
        <authorList>
            <person name="Goeker M."/>
        </authorList>
    </citation>
    <scope>NUCLEOTIDE SEQUENCE [LARGE SCALE GENOMIC DNA]</scope>
    <source>
        <strain evidence="2 3">YIM 65646</strain>
    </source>
</reference>
<dbReference type="SUPFAM" id="SSF55729">
    <property type="entry name" value="Acyl-CoA N-acyltransferases (Nat)"/>
    <property type="match status" value="1"/>
</dbReference>
<evidence type="ECO:0000259" key="1">
    <source>
        <dbReference type="PROSITE" id="PS51186"/>
    </source>
</evidence>
<name>A0A841FJS1_9ACTN</name>
<protein>
    <submittedName>
        <fullName evidence="2">Ribosomal protein S18 acetylase RimI-like enzyme</fullName>
    </submittedName>
</protein>
<dbReference type="GO" id="GO:0005840">
    <property type="term" value="C:ribosome"/>
    <property type="evidence" value="ECO:0007669"/>
    <property type="project" value="UniProtKB-KW"/>
</dbReference>
<evidence type="ECO:0000313" key="2">
    <source>
        <dbReference type="EMBL" id="MBB6033397.1"/>
    </source>
</evidence>
<keyword evidence="3" id="KW-1185">Reference proteome</keyword>
<dbReference type="EMBL" id="JACHGT010000002">
    <property type="protein sequence ID" value="MBB6033397.1"/>
    <property type="molecule type" value="Genomic_DNA"/>
</dbReference>
<keyword evidence="2" id="KW-0687">Ribonucleoprotein</keyword>
<comment type="caution">
    <text evidence="2">The sequence shown here is derived from an EMBL/GenBank/DDBJ whole genome shotgun (WGS) entry which is preliminary data.</text>
</comment>
<keyword evidence="2" id="KW-0689">Ribosomal protein</keyword>
<feature type="domain" description="N-acetyltransferase" evidence="1">
    <location>
        <begin position="173"/>
        <end position="310"/>
    </location>
</feature>
<proteinExistence type="predicted"/>
<dbReference type="InterPro" id="IPR000182">
    <property type="entry name" value="GNAT_dom"/>
</dbReference>
<dbReference type="AlphaFoldDB" id="A0A841FJS1"/>
<dbReference type="CDD" id="cd04301">
    <property type="entry name" value="NAT_SF"/>
    <property type="match status" value="1"/>
</dbReference>
<dbReference type="PROSITE" id="PS51186">
    <property type="entry name" value="GNAT"/>
    <property type="match status" value="1"/>
</dbReference>
<gene>
    <name evidence="2" type="ORF">HNR73_001244</name>
</gene>
<dbReference type="Pfam" id="PF00583">
    <property type="entry name" value="Acetyltransf_1"/>
    <property type="match status" value="1"/>
</dbReference>
<evidence type="ECO:0000313" key="3">
    <source>
        <dbReference type="Proteomes" id="UP000548476"/>
    </source>
</evidence>
<dbReference type="Proteomes" id="UP000548476">
    <property type="component" value="Unassembled WGS sequence"/>
</dbReference>
<dbReference type="GO" id="GO:0016747">
    <property type="term" value="F:acyltransferase activity, transferring groups other than amino-acyl groups"/>
    <property type="evidence" value="ECO:0007669"/>
    <property type="project" value="InterPro"/>
</dbReference>
<dbReference type="RefSeq" id="WP_184786258.1">
    <property type="nucleotide sequence ID" value="NZ_BONT01000097.1"/>
</dbReference>
<dbReference type="InterPro" id="IPR016181">
    <property type="entry name" value="Acyl_CoA_acyltransferase"/>
</dbReference>
<sequence>MSAVTIRRINAGETELFTRFPHAPHPEVGREAKQDYLETLAEGRTRPEWTWVALRDGETIARAAFWGRPGTEHPITLDWFELGDATTEIGAALARAAYAETTNADGGRPEFQLVLPPGWRERPDVRAEAQARIDAVEAAGLSAFVERWGYTWEPADGLPERGDRLVFAEAGDEELLDAITASLPGTFDAHDSAAVAGDGIEAAARSSWEFLTSLAGREHWRLAKNADGDVVGAIFPTTFSAERGSIGYIAVLPGHRGKGFVNELLAEMIHGHAERGAKRITGNTDQANFPMAKAFNRAGFRTTSAQIDFR</sequence>
<dbReference type="Gene3D" id="3.40.630.30">
    <property type="match status" value="1"/>
</dbReference>
<accession>A0A841FJS1</accession>
<organism evidence="2 3">
    <name type="scientific">Phytomonospora endophytica</name>
    <dbReference type="NCBI Taxonomy" id="714109"/>
    <lineage>
        <taxon>Bacteria</taxon>
        <taxon>Bacillati</taxon>
        <taxon>Actinomycetota</taxon>
        <taxon>Actinomycetes</taxon>
        <taxon>Micromonosporales</taxon>
        <taxon>Micromonosporaceae</taxon>
        <taxon>Phytomonospora</taxon>
    </lineage>
</organism>